<dbReference type="Gene3D" id="3.90.1200.10">
    <property type="match status" value="1"/>
</dbReference>
<gene>
    <name evidence="1" type="ORF">GBZ86_04425</name>
</gene>
<dbReference type="Proteomes" id="UP000430345">
    <property type="component" value="Unassembled WGS sequence"/>
</dbReference>
<proteinExistence type="predicted"/>
<comment type="caution">
    <text evidence="1">The sequence shown here is derived from an EMBL/GenBank/DDBJ whole genome shotgun (WGS) entry which is preliminary data.</text>
</comment>
<dbReference type="EMBL" id="WHJC01000033">
    <property type="protein sequence ID" value="MPQ43003.1"/>
    <property type="molecule type" value="Genomic_DNA"/>
</dbReference>
<sequence>MNDKNIIKFLKDRNIDIVIKKNKKNNEKDDIEVKTNNHLNILKEFHEISMNSNEFYSLALTSSIWHEIEELKVWNKRAKNIINSKDIRINYIKKAEKCINEIYEIDYSSLIKRAMKRKELCIGKPYESNLWKEFNLKISDISRLNFNMIEIDYYKYLSRLKKKNNTLYWNDIIENIIITEKLDNKSYMFLKALLNYPYEEMKSLQKEYLNNIKKIYMKI</sequence>
<name>A0A6I1MJW6_9CLOT</name>
<organism evidence="1 2">
    <name type="scientific">Clostridium tarantellae</name>
    <dbReference type="NCBI Taxonomy" id="39493"/>
    <lineage>
        <taxon>Bacteria</taxon>
        <taxon>Bacillati</taxon>
        <taxon>Bacillota</taxon>
        <taxon>Clostridia</taxon>
        <taxon>Eubacteriales</taxon>
        <taxon>Clostridiaceae</taxon>
        <taxon>Clostridium</taxon>
    </lineage>
</organism>
<dbReference type="RefSeq" id="WP_152888130.1">
    <property type="nucleotide sequence ID" value="NZ_WHJC01000033.1"/>
</dbReference>
<dbReference type="OrthoDB" id="1928514at2"/>
<reference evidence="1 2" key="1">
    <citation type="submission" date="2019-10" db="EMBL/GenBank/DDBJ databases">
        <title>The Genome Sequence of Clostridium tarantellae Isolated from Fish Brain.</title>
        <authorList>
            <person name="Bano L."/>
            <person name="Kiel M."/>
            <person name="Sales G."/>
            <person name="Doxey A.C."/>
            <person name="Mansfield M.J."/>
            <person name="Schiavone M."/>
            <person name="Rossetto O."/>
            <person name="Pirazzini M."/>
            <person name="Dobrindt U."/>
            <person name="Montecucco C."/>
        </authorList>
    </citation>
    <scope>NUCLEOTIDE SEQUENCE [LARGE SCALE GENOMIC DNA]</scope>
    <source>
        <strain evidence="1 2">DSM 3997</strain>
    </source>
</reference>
<evidence type="ECO:0000313" key="1">
    <source>
        <dbReference type="EMBL" id="MPQ43003.1"/>
    </source>
</evidence>
<evidence type="ECO:0000313" key="2">
    <source>
        <dbReference type="Proteomes" id="UP000430345"/>
    </source>
</evidence>
<protein>
    <recommendedName>
        <fullName evidence="3">Spore coat protein</fullName>
    </recommendedName>
</protein>
<dbReference type="AlphaFoldDB" id="A0A6I1MJW6"/>
<keyword evidence="2" id="KW-1185">Reference proteome</keyword>
<evidence type="ECO:0008006" key="3">
    <source>
        <dbReference type="Google" id="ProtNLM"/>
    </source>
</evidence>
<accession>A0A6I1MJW6</accession>